<dbReference type="Proteomes" id="UP000663882">
    <property type="component" value="Unassembled WGS sequence"/>
</dbReference>
<reference evidence="2" key="1">
    <citation type="submission" date="2021-02" db="EMBL/GenBank/DDBJ databases">
        <authorList>
            <person name="Nowell W R."/>
        </authorList>
    </citation>
    <scope>NUCLEOTIDE SEQUENCE</scope>
</reference>
<proteinExistence type="predicted"/>
<dbReference type="EMBL" id="CAJNOO010003189">
    <property type="protein sequence ID" value="CAF1323431.1"/>
    <property type="molecule type" value="Genomic_DNA"/>
</dbReference>
<accession>A0A815FH94</accession>
<gene>
    <name evidence="2" type="ORF">RFH988_LOCUS30871</name>
</gene>
<sequence length="91" mass="10024">MPSLYQANGRMVSSPTSFPRAIRRSNRTLSKQPWQPSLRAQTTVSNLFPEVAIPSGYASILAKAVGPIWAERKATELKIQNVRSDLLIAVS</sequence>
<comment type="caution">
    <text evidence="2">The sequence shown here is derived from an EMBL/GenBank/DDBJ whole genome shotgun (WGS) entry which is preliminary data.</text>
</comment>
<dbReference type="AlphaFoldDB" id="A0A815FH94"/>
<feature type="region of interest" description="Disordered" evidence="1">
    <location>
        <begin position="1"/>
        <end position="21"/>
    </location>
</feature>
<evidence type="ECO:0000313" key="3">
    <source>
        <dbReference type="Proteomes" id="UP000663882"/>
    </source>
</evidence>
<name>A0A815FH94_9BILA</name>
<protein>
    <submittedName>
        <fullName evidence="2">Uncharacterized protein</fullName>
    </submittedName>
</protein>
<organism evidence="2 3">
    <name type="scientific">Rotaria sordida</name>
    <dbReference type="NCBI Taxonomy" id="392033"/>
    <lineage>
        <taxon>Eukaryota</taxon>
        <taxon>Metazoa</taxon>
        <taxon>Spiralia</taxon>
        <taxon>Gnathifera</taxon>
        <taxon>Rotifera</taxon>
        <taxon>Eurotatoria</taxon>
        <taxon>Bdelloidea</taxon>
        <taxon>Philodinida</taxon>
        <taxon>Philodinidae</taxon>
        <taxon>Rotaria</taxon>
    </lineage>
</organism>
<evidence type="ECO:0000256" key="1">
    <source>
        <dbReference type="SAM" id="MobiDB-lite"/>
    </source>
</evidence>
<evidence type="ECO:0000313" key="2">
    <source>
        <dbReference type="EMBL" id="CAF1323431.1"/>
    </source>
</evidence>